<dbReference type="SUPFAM" id="SSF69318">
    <property type="entry name" value="Integrin alpha N-terminal domain"/>
    <property type="match status" value="1"/>
</dbReference>
<evidence type="ECO:0000313" key="2">
    <source>
        <dbReference type="Proteomes" id="UP000830639"/>
    </source>
</evidence>
<proteinExistence type="predicted"/>
<reference evidence="1 2" key="1">
    <citation type="submission" date="2022-04" db="EMBL/GenBank/DDBJ databases">
        <title>Mechanism of arsenic methylation and mitigation arsenic toxicity by Bacillus sp. LH14 from an Arsenic-Contaminated Paddy Soil.</title>
        <authorList>
            <person name="Wang D."/>
        </authorList>
    </citation>
    <scope>NUCLEOTIDE SEQUENCE [LARGE SCALE GENOMIC DNA]</scope>
    <source>
        <strain evidence="1 2">LH14</strain>
    </source>
</reference>
<dbReference type="RefSeq" id="WP_248269015.1">
    <property type="nucleotide sequence ID" value="NZ_CP096034.1"/>
</dbReference>
<organism evidence="1 2">
    <name type="scientific">Gottfriedia acidiceleris</name>
    <dbReference type="NCBI Taxonomy" id="371036"/>
    <lineage>
        <taxon>Bacteria</taxon>
        <taxon>Bacillati</taxon>
        <taxon>Bacillota</taxon>
        <taxon>Bacilli</taxon>
        <taxon>Bacillales</taxon>
        <taxon>Bacillaceae</taxon>
        <taxon>Gottfriedia</taxon>
    </lineage>
</organism>
<sequence>MVPFCCKSSSINLPFIRNDEIGELMNKGGAAVPRRLIIGLISLIASFLCIHEKTHAERVVVGYVHDEVWYDSVFLLANRGDGFTTKNYVVQVGNDGRELYYFPKWRDFKYGPHVYHADVNGDNLKDIIVALDNPDNPIHVLNEYINPTRHFKEEPVEHPDDAVKRLVKMKRKGDWVTITTTVQKEIGLDIKELFGYKIDSNATEVFTHPVDFYIVKNKLTAYVGVKATFVGAPIGDLILTYEWTGKEYKVKKVLFERYIPPGH</sequence>
<evidence type="ECO:0008006" key="3">
    <source>
        <dbReference type="Google" id="ProtNLM"/>
    </source>
</evidence>
<evidence type="ECO:0000313" key="1">
    <source>
        <dbReference type="EMBL" id="UPM56100.1"/>
    </source>
</evidence>
<keyword evidence="2" id="KW-1185">Reference proteome</keyword>
<dbReference type="Proteomes" id="UP000830639">
    <property type="component" value="Chromosome"/>
</dbReference>
<name>A0ABY4JQI6_9BACI</name>
<accession>A0ABY4JQI6</accession>
<protein>
    <recommendedName>
        <fullName evidence="3">VCBS repeat-containing protein</fullName>
    </recommendedName>
</protein>
<dbReference type="EMBL" id="CP096034">
    <property type="protein sequence ID" value="UPM56100.1"/>
    <property type="molecule type" value="Genomic_DNA"/>
</dbReference>
<gene>
    <name evidence="1" type="ORF">MY490_09810</name>
</gene>
<dbReference type="InterPro" id="IPR028994">
    <property type="entry name" value="Integrin_alpha_N"/>
</dbReference>